<comment type="catalytic activity">
    <reaction evidence="12">
        <text>K(+)(in) = K(+)(out)</text>
        <dbReference type="Rhea" id="RHEA:29463"/>
        <dbReference type="ChEBI" id="CHEBI:29103"/>
    </reaction>
</comment>
<evidence type="ECO:0000256" key="2">
    <source>
        <dbReference type="ARBA" id="ARBA00006920"/>
    </source>
</evidence>
<evidence type="ECO:0000256" key="8">
    <source>
        <dbReference type="ARBA" id="ARBA00022989"/>
    </source>
</evidence>
<keyword evidence="7" id="KW-0630">Potassium</keyword>
<dbReference type="OrthoDB" id="7626281at2"/>
<name>A0A0R1XDB7_9LACO</name>
<dbReference type="eggNOG" id="COG3548">
    <property type="taxonomic scope" value="Bacteria"/>
</dbReference>
<dbReference type="PANTHER" id="PTHR31462">
    <property type="entry name" value="ENDOSOMAL/LYSOSOMAL POTASSIUM CHANNEL TMEM175"/>
    <property type="match status" value="1"/>
</dbReference>
<feature type="transmembrane region" description="Helical" evidence="13">
    <location>
        <begin position="74"/>
        <end position="94"/>
    </location>
</feature>
<keyword evidence="11" id="KW-0407">Ion channel</keyword>
<dbReference type="AlphaFoldDB" id="A0A0R1XDB7"/>
<evidence type="ECO:0000256" key="9">
    <source>
        <dbReference type="ARBA" id="ARBA00023065"/>
    </source>
</evidence>
<evidence type="ECO:0000256" key="7">
    <source>
        <dbReference type="ARBA" id="ARBA00022958"/>
    </source>
</evidence>
<comment type="subcellular location">
    <subcellularLocation>
        <location evidence="1">Membrane</location>
        <topology evidence="1">Multi-pass membrane protein</topology>
    </subcellularLocation>
</comment>
<feature type="transmembrane region" description="Helical" evidence="13">
    <location>
        <begin position="151"/>
        <end position="180"/>
    </location>
</feature>
<keyword evidence="4" id="KW-0633">Potassium transport</keyword>
<dbReference type="PANTHER" id="PTHR31462:SF5">
    <property type="entry name" value="ENDOSOMAL_LYSOSOMAL PROTON CHANNEL TMEM175"/>
    <property type="match status" value="1"/>
</dbReference>
<dbReference type="GO" id="GO:0005267">
    <property type="term" value="F:potassium channel activity"/>
    <property type="evidence" value="ECO:0007669"/>
    <property type="project" value="UniProtKB-KW"/>
</dbReference>
<evidence type="ECO:0000256" key="1">
    <source>
        <dbReference type="ARBA" id="ARBA00004141"/>
    </source>
</evidence>
<keyword evidence="9" id="KW-0406">Ion transport</keyword>
<dbReference type="Pfam" id="PF06736">
    <property type="entry name" value="TMEM175"/>
    <property type="match status" value="1"/>
</dbReference>
<keyword evidence="5 13" id="KW-0812">Transmembrane</keyword>
<feature type="transmembrane region" description="Helical" evidence="13">
    <location>
        <begin position="46"/>
        <end position="62"/>
    </location>
</feature>
<dbReference type="RefSeq" id="WP_027828806.1">
    <property type="nucleotide sequence ID" value="NZ_AUEH01000029.1"/>
</dbReference>
<comment type="similarity">
    <text evidence="2">Belongs to the TMEM175 family.</text>
</comment>
<reference evidence="14 15" key="1">
    <citation type="journal article" date="2015" name="Genome Announc.">
        <title>Expanding the biotechnology potential of lactobacilli through comparative genomics of 213 strains and associated genera.</title>
        <authorList>
            <person name="Sun Z."/>
            <person name="Harris H.M."/>
            <person name="McCann A."/>
            <person name="Guo C."/>
            <person name="Argimon S."/>
            <person name="Zhang W."/>
            <person name="Yang X."/>
            <person name="Jeffery I.B."/>
            <person name="Cooney J.C."/>
            <person name="Kagawa T.F."/>
            <person name="Liu W."/>
            <person name="Song Y."/>
            <person name="Salvetti E."/>
            <person name="Wrobel A."/>
            <person name="Rasinkangas P."/>
            <person name="Parkhill J."/>
            <person name="Rea M.C."/>
            <person name="O'Sullivan O."/>
            <person name="Ritari J."/>
            <person name="Douillard F.P."/>
            <person name="Paul Ross R."/>
            <person name="Yang R."/>
            <person name="Briner A.E."/>
            <person name="Felis G.E."/>
            <person name="de Vos W.M."/>
            <person name="Barrangou R."/>
            <person name="Klaenhammer T.R."/>
            <person name="Caufield P.W."/>
            <person name="Cui Y."/>
            <person name="Zhang H."/>
            <person name="O'Toole P.W."/>
        </authorList>
    </citation>
    <scope>NUCLEOTIDE SEQUENCE [LARGE SCALE GENOMIC DNA]</scope>
    <source>
        <strain evidence="14 15">DSM 16991</strain>
    </source>
</reference>
<sequence>MFQNSHSRLVAISDGVFAVVLTLMVLDIDVPERITWATMSATGWKVLLYMISFGVVAQYWIYHQELFHAIKEPTIQLLVYNFIYLGFICLTPFATSFLSDHPREQAGALMFAGVIFLVDAVQFILFRLVIRAGGGRAQLTPHDQEEYRGAATMLIISGVYIVIGLILPQWLLLVIVLGLFGRTVQTHLWRRWAARHGQ</sequence>
<evidence type="ECO:0000256" key="13">
    <source>
        <dbReference type="SAM" id="Phobius"/>
    </source>
</evidence>
<accession>A0A0R1XDB7</accession>
<evidence type="ECO:0000256" key="12">
    <source>
        <dbReference type="ARBA" id="ARBA00034430"/>
    </source>
</evidence>
<evidence type="ECO:0000256" key="4">
    <source>
        <dbReference type="ARBA" id="ARBA00022538"/>
    </source>
</evidence>
<evidence type="ECO:0000256" key="5">
    <source>
        <dbReference type="ARBA" id="ARBA00022692"/>
    </source>
</evidence>
<protein>
    <submittedName>
        <fullName evidence="14">Integral membrane protein</fullName>
    </submittedName>
</protein>
<dbReference type="Proteomes" id="UP000050949">
    <property type="component" value="Unassembled WGS sequence"/>
</dbReference>
<gene>
    <name evidence="14" type="ORF">FC91_GL002163</name>
</gene>
<dbReference type="GO" id="GO:0016020">
    <property type="term" value="C:membrane"/>
    <property type="evidence" value="ECO:0007669"/>
    <property type="project" value="UniProtKB-SubCell"/>
</dbReference>
<comment type="caution">
    <text evidence="14">The sequence shown here is derived from an EMBL/GenBank/DDBJ whole genome shotgun (WGS) entry which is preliminary data.</text>
</comment>
<keyword evidence="6" id="KW-0631">Potassium channel</keyword>
<organism evidence="14 15">
    <name type="scientific">Schleiferilactobacillus harbinensis DSM 16991</name>
    <dbReference type="NCBI Taxonomy" id="1122147"/>
    <lineage>
        <taxon>Bacteria</taxon>
        <taxon>Bacillati</taxon>
        <taxon>Bacillota</taxon>
        <taxon>Bacilli</taxon>
        <taxon>Lactobacillales</taxon>
        <taxon>Lactobacillaceae</taxon>
        <taxon>Schleiferilactobacillus</taxon>
    </lineage>
</organism>
<evidence type="ECO:0000256" key="3">
    <source>
        <dbReference type="ARBA" id="ARBA00022448"/>
    </source>
</evidence>
<evidence type="ECO:0000256" key="6">
    <source>
        <dbReference type="ARBA" id="ARBA00022826"/>
    </source>
</evidence>
<evidence type="ECO:0000313" key="14">
    <source>
        <dbReference type="EMBL" id="KRM28072.1"/>
    </source>
</evidence>
<feature type="transmembrane region" description="Helical" evidence="13">
    <location>
        <begin position="106"/>
        <end position="130"/>
    </location>
</feature>
<evidence type="ECO:0000313" key="15">
    <source>
        <dbReference type="Proteomes" id="UP000050949"/>
    </source>
</evidence>
<evidence type="ECO:0000256" key="10">
    <source>
        <dbReference type="ARBA" id="ARBA00023136"/>
    </source>
</evidence>
<keyword evidence="8 13" id="KW-1133">Transmembrane helix</keyword>
<feature type="transmembrane region" description="Helical" evidence="13">
    <location>
        <begin position="9"/>
        <end position="26"/>
    </location>
</feature>
<keyword evidence="10 13" id="KW-0472">Membrane</keyword>
<proteinExistence type="inferred from homology"/>
<dbReference type="EMBL" id="AZFW01000037">
    <property type="protein sequence ID" value="KRM28072.1"/>
    <property type="molecule type" value="Genomic_DNA"/>
</dbReference>
<keyword evidence="3" id="KW-0813">Transport</keyword>
<dbReference type="PATRIC" id="fig|1122147.4.peg.2237"/>
<dbReference type="GO" id="GO:0015252">
    <property type="term" value="F:proton channel activity"/>
    <property type="evidence" value="ECO:0007669"/>
    <property type="project" value="InterPro"/>
</dbReference>
<dbReference type="InterPro" id="IPR010617">
    <property type="entry name" value="TMEM175-like"/>
</dbReference>
<evidence type="ECO:0000256" key="11">
    <source>
        <dbReference type="ARBA" id="ARBA00023303"/>
    </source>
</evidence>